<evidence type="ECO:0000256" key="6">
    <source>
        <dbReference type="ARBA" id="ARBA00022777"/>
    </source>
</evidence>
<dbReference type="PANTHER" id="PTHR45453">
    <property type="entry name" value="PHOSPHATE REGULON SENSOR PROTEIN PHOR"/>
    <property type="match status" value="1"/>
</dbReference>
<dbReference type="GO" id="GO:0005886">
    <property type="term" value="C:plasma membrane"/>
    <property type="evidence" value="ECO:0007669"/>
    <property type="project" value="TreeGrafter"/>
</dbReference>
<dbReference type="GO" id="GO:0004721">
    <property type="term" value="F:phosphoprotein phosphatase activity"/>
    <property type="evidence" value="ECO:0007669"/>
    <property type="project" value="TreeGrafter"/>
</dbReference>
<comment type="subcellular location">
    <subcellularLocation>
        <location evidence="2">Membrane</location>
    </subcellularLocation>
</comment>
<dbReference type="SUPFAM" id="SSF47384">
    <property type="entry name" value="Homodimeric domain of signal transducing histidine kinase"/>
    <property type="match status" value="1"/>
</dbReference>
<dbReference type="InterPro" id="IPR050351">
    <property type="entry name" value="BphY/WalK/GraS-like"/>
</dbReference>
<gene>
    <name evidence="11" type="ORF">SAMN03080599_01707</name>
</gene>
<dbReference type="InterPro" id="IPR036890">
    <property type="entry name" value="HATPase_C_sf"/>
</dbReference>
<dbReference type="InterPro" id="IPR005467">
    <property type="entry name" value="His_kinase_dom"/>
</dbReference>
<evidence type="ECO:0000313" key="12">
    <source>
        <dbReference type="Proteomes" id="UP000199208"/>
    </source>
</evidence>
<dbReference type="GO" id="GO:0000155">
    <property type="term" value="F:phosphorelay sensor kinase activity"/>
    <property type="evidence" value="ECO:0007669"/>
    <property type="project" value="InterPro"/>
</dbReference>
<dbReference type="AlphaFoldDB" id="A0A1G5RZQ8"/>
<organism evidence="11 12">
    <name type="scientific">Acidaminobacter hydrogenoformans DSM 2784</name>
    <dbReference type="NCBI Taxonomy" id="1120920"/>
    <lineage>
        <taxon>Bacteria</taxon>
        <taxon>Bacillati</taxon>
        <taxon>Bacillota</taxon>
        <taxon>Clostridia</taxon>
        <taxon>Peptostreptococcales</taxon>
        <taxon>Acidaminobacteraceae</taxon>
        <taxon>Acidaminobacter</taxon>
    </lineage>
</organism>
<dbReference type="Pfam" id="PF00512">
    <property type="entry name" value="HisKA"/>
    <property type="match status" value="1"/>
</dbReference>
<dbReference type="SMART" id="SM00387">
    <property type="entry name" value="HATPase_c"/>
    <property type="match status" value="1"/>
</dbReference>
<dbReference type="Gene3D" id="3.30.565.10">
    <property type="entry name" value="Histidine kinase-like ATPase, C-terminal domain"/>
    <property type="match status" value="1"/>
</dbReference>
<keyword evidence="12" id="KW-1185">Reference proteome</keyword>
<evidence type="ECO:0000313" key="11">
    <source>
        <dbReference type="EMBL" id="SCZ79348.1"/>
    </source>
</evidence>
<dbReference type="RefSeq" id="WP_092590504.1">
    <property type="nucleotide sequence ID" value="NZ_FMWL01000007.1"/>
</dbReference>
<dbReference type="InterPro" id="IPR003594">
    <property type="entry name" value="HATPase_dom"/>
</dbReference>
<dbReference type="FunFam" id="1.10.287.130:FF:000001">
    <property type="entry name" value="Two-component sensor histidine kinase"/>
    <property type="match status" value="1"/>
</dbReference>
<sequence length="433" mass="47765">MFRKLKWRFVLLIMSLLVLVFAGIFGAIYGLTANSMNRQSQFALEKIMRAPPKVLPESRETFGSLIVETDQEGGLLFVLSHLEVDEPSLEVAVDKILKKEGSMALSSEVDQAPDKALDRVLDKVPNPDSGRTFGRVKIGEKSYDYLVERTPAGYKIVLLDRTPLHDSLNDLLMVFLWVGGASLLILFGVSVYFASRAVRPIQEAFEKQRQFLADASHELRTPLTVIQTQLALLESTNDARMTGEGGATQWIHGIKQETTHMAALITDMLDLAKLEHVGVPVKIEVSLKALLEKALLTYEAIFFEHGVELSVALEEVGMVKGDPEGLRRALVILLDNAVKYTPEGGRVTVSLTREKHKACLRIRNTGEGIPADRLEAIFDRFVRLDASRTKGSGGYGLGLAIARAISEQHGGRLSADSTPGEWTEMTLVLPLMT</sequence>
<dbReference type="SUPFAM" id="SSF55874">
    <property type="entry name" value="ATPase domain of HSP90 chaperone/DNA topoisomerase II/histidine kinase"/>
    <property type="match status" value="1"/>
</dbReference>
<keyword evidence="4" id="KW-0597">Phosphoprotein</keyword>
<keyword evidence="6 11" id="KW-0418">Kinase</keyword>
<dbReference type="FunFam" id="3.30.565.10:FF:000006">
    <property type="entry name" value="Sensor histidine kinase WalK"/>
    <property type="match status" value="1"/>
</dbReference>
<comment type="catalytic activity">
    <reaction evidence="1">
        <text>ATP + protein L-histidine = ADP + protein N-phospho-L-histidine.</text>
        <dbReference type="EC" id="2.7.13.3"/>
    </reaction>
</comment>
<dbReference type="GO" id="GO:0016036">
    <property type="term" value="P:cellular response to phosphate starvation"/>
    <property type="evidence" value="ECO:0007669"/>
    <property type="project" value="TreeGrafter"/>
</dbReference>
<dbReference type="CDD" id="cd00082">
    <property type="entry name" value="HisKA"/>
    <property type="match status" value="1"/>
</dbReference>
<name>A0A1G5RZQ8_9FIRM</name>
<dbReference type="Gene3D" id="1.10.287.130">
    <property type="match status" value="1"/>
</dbReference>
<feature type="domain" description="Histidine kinase" evidence="10">
    <location>
        <begin position="214"/>
        <end position="433"/>
    </location>
</feature>
<dbReference type="OrthoDB" id="9813151at2"/>
<dbReference type="STRING" id="1120920.SAMN03080599_01707"/>
<dbReference type="InterPro" id="IPR004358">
    <property type="entry name" value="Sig_transdc_His_kin-like_C"/>
</dbReference>
<evidence type="ECO:0000256" key="4">
    <source>
        <dbReference type="ARBA" id="ARBA00022553"/>
    </source>
</evidence>
<proteinExistence type="predicted"/>
<accession>A0A1G5RZQ8</accession>
<dbReference type="Pfam" id="PF02518">
    <property type="entry name" value="HATPase_c"/>
    <property type="match status" value="1"/>
</dbReference>
<keyword evidence="8 9" id="KW-0472">Membrane</keyword>
<protein>
    <recommendedName>
        <fullName evidence="3">histidine kinase</fullName>
        <ecNumber evidence="3">2.7.13.3</ecNumber>
    </recommendedName>
</protein>
<keyword evidence="9" id="KW-1133">Transmembrane helix</keyword>
<keyword evidence="9" id="KW-0812">Transmembrane</keyword>
<dbReference type="SMART" id="SM00388">
    <property type="entry name" value="HisKA"/>
    <property type="match status" value="1"/>
</dbReference>
<evidence type="ECO:0000259" key="10">
    <source>
        <dbReference type="PROSITE" id="PS50109"/>
    </source>
</evidence>
<evidence type="ECO:0000256" key="7">
    <source>
        <dbReference type="ARBA" id="ARBA00023012"/>
    </source>
</evidence>
<dbReference type="PROSITE" id="PS50109">
    <property type="entry name" value="HIS_KIN"/>
    <property type="match status" value="1"/>
</dbReference>
<keyword evidence="7" id="KW-0902">Two-component regulatory system</keyword>
<reference evidence="11 12" key="1">
    <citation type="submission" date="2016-10" db="EMBL/GenBank/DDBJ databases">
        <authorList>
            <person name="de Groot N.N."/>
        </authorList>
    </citation>
    <scope>NUCLEOTIDE SEQUENCE [LARGE SCALE GENOMIC DNA]</scope>
    <source>
        <strain evidence="11 12">DSM 2784</strain>
    </source>
</reference>
<feature type="transmembrane region" description="Helical" evidence="9">
    <location>
        <begin position="171"/>
        <end position="194"/>
    </location>
</feature>
<dbReference type="Proteomes" id="UP000199208">
    <property type="component" value="Unassembled WGS sequence"/>
</dbReference>
<evidence type="ECO:0000256" key="9">
    <source>
        <dbReference type="SAM" id="Phobius"/>
    </source>
</evidence>
<keyword evidence="5" id="KW-0808">Transferase</keyword>
<evidence type="ECO:0000256" key="2">
    <source>
        <dbReference type="ARBA" id="ARBA00004370"/>
    </source>
</evidence>
<evidence type="ECO:0000256" key="5">
    <source>
        <dbReference type="ARBA" id="ARBA00022679"/>
    </source>
</evidence>
<dbReference type="PRINTS" id="PR00344">
    <property type="entry name" value="BCTRLSENSOR"/>
</dbReference>
<dbReference type="CDD" id="cd00075">
    <property type="entry name" value="HATPase"/>
    <property type="match status" value="1"/>
</dbReference>
<dbReference type="EMBL" id="FMWL01000007">
    <property type="protein sequence ID" value="SCZ79348.1"/>
    <property type="molecule type" value="Genomic_DNA"/>
</dbReference>
<evidence type="ECO:0000256" key="8">
    <source>
        <dbReference type="ARBA" id="ARBA00023136"/>
    </source>
</evidence>
<evidence type="ECO:0000256" key="3">
    <source>
        <dbReference type="ARBA" id="ARBA00012438"/>
    </source>
</evidence>
<dbReference type="InterPro" id="IPR003661">
    <property type="entry name" value="HisK_dim/P_dom"/>
</dbReference>
<evidence type="ECO:0000256" key="1">
    <source>
        <dbReference type="ARBA" id="ARBA00000085"/>
    </source>
</evidence>
<dbReference type="PANTHER" id="PTHR45453:SF1">
    <property type="entry name" value="PHOSPHATE REGULON SENSOR PROTEIN PHOR"/>
    <property type="match status" value="1"/>
</dbReference>
<dbReference type="EC" id="2.7.13.3" evidence="3"/>
<dbReference type="InterPro" id="IPR036097">
    <property type="entry name" value="HisK_dim/P_sf"/>
</dbReference>